<sequence length="509" mass="57256">MHRARLCALRPRAVLRSTRWYSAAAAHPPPAACAGRPGHSTQAARQAFESLMVERPVFPIRQPICVLREPQEFYRELLRGIAQAQRRVCLSSLYLGSQETELVAALDQALARNPALEVHVLLDCLRGTRLDSAGASSATLLAPLVAAHGRDRVRVSLYHTPALSGVSKRAWPQRFNEAFGLQHIKAYVFDDSVIISGANLSRDYFTNRQDRYMRVSDRPFADYFAGLVDAVGRVSFGVAADGRGHRLAMARDVPDPSREPREFVREANAVLTQFLRRMEAMHPAGSVDALGEQVTVAIPTVQMRQLAITQDEHHMSEFFAAADRWAQRRPCRSVMASAYFNFSDHYKRAVLEGHGRWDLLVASPQANGFYAARGISQFIPDMYSIIERDFVREAGRRRSHAQGADVTVEEYARDGWTFHGKGIWCYLDQELPQLTMIGSPNYGYRSIYRDLEAQVTLIPGSDALRAAIHREAQDLRAYARPVDIAELRKRTRAAPLWLHGLRPLIQNKM</sequence>
<proteinExistence type="predicted"/>
<accession>A0ACC1L8V6</accession>
<protein>
    <submittedName>
        <fullName evidence="1">CDP-diacylglycerol--glycerol-3-phosphate 3-phosphatidyltransferase</fullName>
        <ecNumber evidence="1">2.7.8.5</ecNumber>
    </submittedName>
</protein>
<comment type="caution">
    <text evidence="1">The sequence shown here is derived from an EMBL/GenBank/DDBJ whole genome shotgun (WGS) entry which is preliminary data.</text>
</comment>
<dbReference type="Proteomes" id="UP001140087">
    <property type="component" value="Unassembled WGS sequence"/>
</dbReference>
<reference evidence="1" key="1">
    <citation type="submission" date="2022-07" db="EMBL/GenBank/DDBJ databases">
        <title>Phylogenomic reconstructions and comparative analyses of Kickxellomycotina fungi.</title>
        <authorList>
            <person name="Reynolds N.K."/>
            <person name="Stajich J.E."/>
            <person name="Barry K."/>
            <person name="Grigoriev I.V."/>
            <person name="Crous P."/>
            <person name="Smith M.E."/>
        </authorList>
    </citation>
    <scope>NUCLEOTIDE SEQUENCE</scope>
    <source>
        <strain evidence="1">BCRC 34780</strain>
    </source>
</reference>
<gene>
    <name evidence="1" type="primary">PGS1</name>
    <name evidence="1" type="ORF">H4R21_002120</name>
</gene>
<organism evidence="1 2">
    <name type="scientific">Coemansia helicoidea</name>
    <dbReference type="NCBI Taxonomy" id="1286919"/>
    <lineage>
        <taxon>Eukaryota</taxon>
        <taxon>Fungi</taxon>
        <taxon>Fungi incertae sedis</taxon>
        <taxon>Zoopagomycota</taxon>
        <taxon>Kickxellomycotina</taxon>
        <taxon>Kickxellomycetes</taxon>
        <taxon>Kickxellales</taxon>
        <taxon>Kickxellaceae</taxon>
        <taxon>Coemansia</taxon>
    </lineage>
</organism>
<evidence type="ECO:0000313" key="2">
    <source>
        <dbReference type="Proteomes" id="UP001140087"/>
    </source>
</evidence>
<evidence type="ECO:0000313" key="1">
    <source>
        <dbReference type="EMBL" id="KAJ2803208.1"/>
    </source>
</evidence>
<name>A0ACC1L8V6_9FUNG</name>
<dbReference type="EMBL" id="JANBUN010000509">
    <property type="protein sequence ID" value="KAJ2803208.1"/>
    <property type="molecule type" value="Genomic_DNA"/>
</dbReference>
<keyword evidence="2" id="KW-1185">Reference proteome</keyword>
<keyword evidence="1" id="KW-0808">Transferase</keyword>
<dbReference type="EC" id="2.7.8.5" evidence="1"/>